<dbReference type="EMBL" id="BKAG01000023">
    <property type="protein sequence ID" value="GEP43922.1"/>
    <property type="molecule type" value="Genomic_DNA"/>
</dbReference>
<protein>
    <recommendedName>
        <fullName evidence="2">DUF4190 domain-containing protein</fullName>
    </recommendedName>
</protein>
<evidence type="ECO:0000256" key="1">
    <source>
        <dbReference type="SAM" id="Phobius"/>
    </source>
</evidence>
<dbReference type="Proteomes" id="UP000321577">
    <property type="component" value="Unassembled WGS sequence"/>
</dbReference>
<organism evidence="3 4">
    <name type="scientific">Brevifollis gellanilyticus</name>
    <dbReference type="NCBI Taxonomy" id="748831"/>
    <lineage>
        <taxon>Bacteria</taxon>
        <taxon>Pseudomonadati</taxon>
        <taxon>Verrucomicrobiota</taxon>
        <taxon>Verrucomicrobiia</taxon>
        <taxon>Verrucomicrobiales</taxon>
        <taxon>Verrucomicrobiaceae</taxon>
    </lineage>
</organism>
<keyword evidence="1" id="KW-0812">Transmembrane</keyword>
<gene>
    <name evidence="3" type="ORF">BGE01nite_32130</name>
</gene>
<dbReference type="RefSeq" id="WP_146851483.1">
    <property type="nucleotide sequence ID" value="NZ_BKAG01000023.1"/>
</dbReference>
<evidence type="ECO:0000259" key="2">
    <source>
        <dbReference type="Pfam" id="PF13828"/>
    </source>
</evidence>
<dbReference type="Pfam" id="PF13828">
    <property type="entry name" value="DUF4190"/>
    <property type="match status" value="1"/>
</dbReference>
<accession>A0A512MB14</accession>
<dbReference type="AlphaFoldDB" id="A0A512MB14"/>
<comment type="caution">
    <text evidence="3">The sequence shown here is derived from an EMBL/GenBank/DDBJ whole genome shotgun (WGS) entry which is preliminary data.</text>
</comment>
<keyword evidence="4" id="KW-1185">Reference proteome</keyword>
<keyword evidence="1" id="KW-1133">Transmembrane helix</keyword>
<feature type="transmembrane region" description="Helical" evidence="1">
    <location>
        <begin position="181"/>
        <end position="207"/>
    </location>
</feature>
<feature type="domain" description="DUF4190" evidence="2">
    <location>
        <begin position="135"/>
        <end position="197"/>
    </location>
</feature>
<reference evidence="3 4" key="1">
    <citation type="submission" date="2019-07" db="EMBL/GenBank/DDBJ databases">
        <title>Whole genome shotgun sequence of Brevifollis gellanilyticus NBRC 108608.</title>
        <authorList>
            <person name="Hosoyama A."/>
            <person name="Uohara A."/>
            <person name="Ohji S."/>
            <person name="Ichikawa N."/>
        </authorList>
    </citation>
    <scope>NUCLEOTIDE SEQUENCE [LARGE SCALE GENOMIC DNA]</scope>
    <source>
        <strain evidence="3 4">NBRC 108608</strain>
    </source>
</reference>
<evidence type="ECO:0000313" key="4">
    <source>
        <dbReference type="Proteomes" id="UP000321577"/>
    </source>
</evidence>
<sequence>MSETQHQLQWRGRAVGPWSLAQIREALEAGTIHSLYRICVEGEWMSLRDYLEEVDAADLARRAAELGTSLRQKEAQKPAEFVPLAQKRTLGFEIQVQKPNLFGRPPPVFVKGATPGRVELSADLPAENTPLTCWLAVVAFVISCASFVPYLNLVSWLPSIILGHLALRQIRRQPSLEGRGLAIGALIIGYALIALAAFSSLFAPALFYRVFPIGDS</sequence>
<feature type="transmembrane region" description="Helical" evidence="1">
    <location>
        <begin position="134"/>
        <end position="160"/>
    </location>
</feature>
<evidence type="ECO:0000313" key="3">
    <source>
        <dbReference type="EMBL" id="GEP43922.1"/>
    </source>
</evidence>
<name>A0A512MB14_9BACT</name>
<proteinExistence type="predicted"/>
<dbReference type="InterPro" id="IPR025241">
    <property type="entry name" value="DUF4190"/>
</dbReference>
<dbReference type="OrthoDB" id="4374883at2"/>
<keyword evidence="1" id="KW-0472">Membrane</keyword>